<evidence type="ECO:0000313" key="2">
    <source>
        <dbReference type="Proteomes" id="UP000076420"/>
    </source>
</evidence>
<dbReference type="VEuPathDB" id="VectorBase:BGLAX_033470"/>
<dbReference type="VEuPathDB" id="VectorBase:BGLB032126"/>
<sequence length="301" mass="34591">MIDENEVAVILENYKRILRIQSDAMDCCSSSSSLHLGDPELNKSSNRGWDDEAELSYYPDAFTKVLDEEGLLKYSNPISRMPVLSLCYGFLNSELLTLSLTYMDERKYRESYQNMDDDKRETYCSLFSSQFSMQPLVDGLPESVWLECVEPTLAILKALNSLKRRKCNLSIRKSTMNTVDSTAGCHGDYEAVPLMFNPFLHGHHLRLLRVQFLALEGVLNAQYGNNQDEVQRMDGGPQVRVDLNNNIVMRRHRRLHHNRPYEVPQQVHLNNNNAMNNANIFGDLIRGANSLIRHMGEIREM</sequence>
<protein>
    <submittedName>
        <fullName evidence="1">Uncharacterized protein</fullName>
    </submittedName>
</protein>
<dbReference type="EnsemblMetazoa" id="BGLB032126-RA">
    <property type="protein sequence ID" value="BGLB032126-PA"/>
    <property type="gene ID" value="BGLB032126"/>
</dbReference>
<dbReference type="Proteomes" id="UP000076420">
    <property type="component" value="Unassembled WGS sequence"/>
</dbReference>
<dbReference type="KEGG" id="bgt:106076883"/>
<dbReference type="AlphaFoldDB" id="A0A2C9LK94"/>
<evidence type="ECO:0000313" key="1">
    <source>
        <dbReference type="EnsemblMetazoa" id="BGLB032126-PA"/>
    </source>
</evidence>
<reference evidence="1" key="1">
    <citation type="submission" date="2020-05" db="UniProtKB">
        <authorList>
            <consortium name="EnsemblMetazoa"/>
        </authorList>
    </citation>
    <scope>IDENTIFICATION</scope>
    <source>
        <strain evidence="1">BB02</strain>
    </source>
</reference>
<dbReference type="OrthoDB" id="6137831at2759"/>
<gene>
    <name evidence="1" type="primary">106076883</name>
</gene>
<accession>A0A2C9LK94</accession>
<organism evidence="1 2">
    <name type="scientific">Biomphalaria glabrata</name>
    <name type="common">Bloodfluke planorb</name>
    <name type="synonym">Freshwater snail</name>
    <dbReference type="NCBI Taxonomy" id="6526"/>
    <lineage>
        <taxon>Eukaryota</taxon>
        <taxon>Metazoa</taxon>
        <taxon>Spiralia</taxon>
        <taxon>Lophotrochozoa</taxon>
        <taxon>Mollusca</taxon>
        <taxon>Gastropoda</taxon>
        <taxon>Heterobranchia</taxon>
        <taxon>Euthyneura</taxon>
        <taxon>Panpulmonata</taxon>
        <taxon>Hygrophila</taxon>
        <taxon>Lymnaeoidea</taxon>
        <taxon>Planorbidae</taxon>
        <taxon>Biomphalaria</taxon>
    </lineage>
</organism>
<proteinExistence type="predicted"/>
<name>A0A2C9LK94_BIOGL</name>